<evidence type="ECO:0000313" key="3">
    <source>
        <dbReference type="Proteomes" id="UP001604336"/>
    </source>
</evidence>
<evidence type="ECO:0000256" key="1">
    <source>
        <dbReference type="SAM" id="MobiDB-lite"/>
    </source>
</evidence>
<dbReference type="AlphaFoldDB" id="A0ABD1RW60"/>
<gene>
    <name evidence="2" type="ORF">Adt_28303</name>
</gene>
<dbReference type="EMBL" id="JBFOLK010000008">
    <property type="protein sequence ID" value="KAL2492675.1"/>
    <property type="molecule type" value="Genomic_DNA"/>
</dbReference>
<feature type="region of interest" description="Disordered" evidence="1">
    <location>
        <begin position="19"/>
        <end position="56"/>
    </location>
</feature>
<name>A0ABD1RW60_9LAMI</name>
<protein>
    <submittedName>
        <fullName evidence="2">Uncharacterized protein</fullName>
    </submittedName>
</protein>
<comment type="caution">
    <text evidence="2">The sequence shown here is derived from an EMBL/GenBank/DDBJ whole genome shotgun (WGS) entry which is preliminary data.</text>
</comment>
<proteinExistence type="predicted"/>
<sequence length="116" mass="13864">MLTKKELKNKHRRELYAQTKEARNTRKKELGQEAEKLCDRRRKERHSKRHEKCDNRSKQLRIKHLNHKDIAVTISSGDVSYNDIPTTSNHNNDDADHCVYLREMVKNNFLSKCMKM</sequence>
<organism evidence="2 3">
    <name type="scientific">Abeliophyllum distichum</name>
    <dbReference type="NCBI Taxonomy" id="126358"/>
    <lineage>
        <taxon>Eukaryota</taxon>
        <taxon>Viridiplantae</taxon>
        <taxon>Streptophyta</taxon>
        <taxon>Embryophyta</taxon>
        <taxon>Tracheophyta</taxon>
        <taxon>Spermatophyta</taxon>
        <taxon>Magnoliopsida</taxon>
        <taxon>eudicotyledons</taxon>
        <taxon>Gunneridae</taxon>
        <taxon>Pentapetalae</taxon>
        <taxon>asterids</taxon>
        <taxon>lamiids</taxon>
        <taxon>Lamiales</taxon>
        <taxon>Oleaceae</taxon>
        <taxon>Forsythieae</taxon>
        <taxon>Abeliophyllum</taxon>
    </lineage>
</organism>
<keyword evidence="3" id="KW-1185">Reference proteome</keyword>
<dbReference type="Proteomes" id="UP001604336">
    <property type="component" value="Unassembled WGS sequence"/>
</dbReference>
<reference evidence="3" key="1">
    <citation type="submission" date="2024-07" db="EMBL/GenBank/DDBJ databases">
        <title>Two chromosome-level genome assemblies of Korean endemic species Abeliophyllum distichum and Forsythia ovata (Oleaceae).</title>
        <authorList>
            <person name="Jang H."/>
        </authorList>
    </citation>
    <scope>NUCLEOTIDE SEQUENCE [LARGE SCALE GENOMIC DNA]</scope>
</reference>
<feature type="compositionally biased region" description="Basic residues" evidence="1">
    <location>
        <begin position="39"/>
        <end position="50"/>
    </location>
</feature>
<feature type="compositionally biased region" description="Basic and acidic residues" evidence="1">
    <location>
        <begin position="20"/>
        <end position="38"/>
    </location>
</feature>
<evidence type="ECO:0000313" key="2">
    <source>
        <dbReference type="EMBL" id="KAL2492675.1"/>
    </source>
</evidence>
<accession>A0ABD1RW60</accession>